<protein>
    <submittedName>
        <fullName evidence="1">Uncharacterized protein</fullName>
    </submittedName>
</protein>
<reference evidence="1" key="2">
    <citation type="submission" date="2020-09" db="EMBL/GenBank/DDBJ databases">
        <authorList>
            <person name="Sun Q."/>
            <person name="Ohkuma M."/>
        </authorList>
    </citation>
    <scope>NUCLEOTIDE SEQUENCE</scope>
    <source>
        <strain evidence="1">JCM 31311</strain>
    </source>
</reference>
<reference evidence="1" key="1">
    <citation type="journal article" date="2014" name="Int. J. Syst. Evol. Microbiol.">
        <title>Complete genome sequence of Corynebacterium casei LMG S-19264T (=DSM 44701T), isolated from a smear-ripened cheese.</title>
        <authorList>
            <consortium name="US DOE Joint Genome Institute (JGI-PGF)"/>
            <person name="Walter F."/>
            <person name="Albersmeier A."/>
            <person name="Kalinowski J."/>
            <person name="Ruckert C."/>
        </authorList>
    </citation>
    <scope>NUCLEOTIDE SEQUENCE</scope>
    <source>
        <strain evidence="1">JCM 31311</strain>
    </source>
</reference>
<sequence>MTHSEQRAALEAAGYHLRHAQHRAVTHTVAYLSSFAAEQWEQWSTARLRVWLEQNERSALVRIDVLPSAQQLQLPVCGSEQQFLQRLASMLRRIPESRGCFTALSSYAGQLHRQAR</sequence>
<accession>A0A918C3S9</accession>
<proteinExistence type="predicted"/>
<dbReference type="Proteomes" id="UP000603865">
    <property type="component" value="Unassembled WGS sequence"/>
</dbReference>
<comment type="caution">
    <text evidence="1">The sequence shown here is derived from an EMBL/GenBank/DDBJ whole genome shotgun (WGS) entry which is preliminary data.</text>
</comment>
<dbReference type="AlphaFoldDB" id="A0A918C3S9"/>
<gene>
    <name evidence="1" type="ORF">GCM10008957_15710</name>
</gene>
<keyword evidence="2" id="KW-1185">Reference proteome</keyword>
<name>A0A918C3S9_9DEIO</name>
<dbReference type="EMBL" id="BMQL01000006">
    <property type="protein sequence ID" value="GGR03659.1"/>
    <property type="molecule type" value="Genomic_DNA"/>
</dbReference>
<organism evidence="1 2">
    <name type="scientific">Deinococcus ruber</name>
    <dbReference type="NCBI Taxonomy" id="1848197"/>
    <lineage>
        <taxon>Bacteria</taxon>
        <taxon>Thermotogati</taxon>
        <taxon>Deinococcota</taxon>
        <taxon>Deinococci</taxon>
        <taxon>Deinococcales</taxon>
        <taxon>Deinococcaceae</taxon>
        <taxon>Deinococcus</taxon>
    </lineage>
</organism>
<evidence type="ECO:0000313" key="2">
    <source>
        <dbReference type="Proteomes" id="UP000603865"/>
    </source>
</evidence>
<evidence type="ECO:0000313" key="1">
    <source>
        <dbReference type="EMBL" id="GGR03659.1"/>
    </source>
</evidence>